<keyword evidence="2" id="KW-1185">Reference proteome</keyword>
<protein>
    <recommendedName>
        <fullName evidence="3">Lipid A 3-O-deacylase (PagL)</fullName>
    </recommendedName>
</protein>
<evidence type="ECO:0000313" key="1">
    <source>
        <dbReference type="EMBL" id="WWR47926.1"/>
    </source>
</evidence>
<dbReference type="EMBL" id="CP146069">
    <property type="protein sequence ID" value="WWR47926.1"/>
    <property type="molecule type" value="Genomic_DNA"/>
</dbReference>
<dbReference type="RefSeq" id="WP_338550755.1">
    <property type="nucleotide sequence ID" value="NZ_CP146069.1"/>
</dbReference>
<evidence type="ECO:0000313" key="2">
    <source>
        <dbReference type="Proteomes" id="UP001364156"/>
    </source>
</evidence>
<dbReference type="Proteomes" id="UP001364156">
    <property type="component" value="Chromosome"/>
</dbReference>
<accession>A0ABZ2HPR3</accession>
<name>A0ABZ2HPR3_9RHOB</name>
<sequence length="216" mass="23493">MIHARALLLILLLITPGVLWAGAWPRATGETFLSFSIEHNPSVPEDSPASLFIEHGLNHNLTVGFDGGGRQTDLTKAIAFLRWPLKTNAKTAVTAIEIGAGFADGNLALRPALSWGRGLSFGERSGWIAVDMRGLIYEQANGLLETDFTFGLKPGRRSILILQLQSGVPSDSESYARIAPSFVYETKPGHHLELGATAGLLNSDDFRIKLGLWLRF</sequence>
<proteinExistence type="predicted"/>
<evidence type="ECO:0008006" key="3">
    <source>
        <dbReference type="Google" id="ProtNLM"/>
    </source>
</evidence>
<gene>
    <name evidence="1" type="ORF">RZ517_07085</name>
</gene>
<reference evidence="1 2" key="1">
    <citation type="submission" date="2023-10" db="EMBL/GenBank/DDBJ databases">
        <title>Roseovarius strain S88 nov., isolated from a marine algae.</title>
        <authorList>
            <person name="Lee M.W."/>
            <person name="Lee J.K."/>
            <person name="Kim J.M."/>
            <person name="Choi D.G."/>
            <person name="Baek J.H."/>
            <person name="Bayburt H."/>
            <person name="Jung J.J."/>
            <person name="Han D.M."/>
            <person name="Jeon C.O."/>
        </authorList>
    </citation>
    <scope>NUCLEOTIDE SEQUENCE [LARGE SCALE GENOMIC DNA]</scope>
    <source>
        <strain evidence="1 2">S88</strain>
    </source>
</reference>
<organism evidence="1 2">
    <name type="scientific">Roseovarius phycicola</name>
    <dbReference type="NCBI Taxonomy" id="3080976"/>
    <lineage>
        <taxon>Bacteria</taxon>
        <taxon>Pseudomonadati</taxon>
        <taxon>Pseudomonadota</taxon>
        <taxon>Alphaproteobacteria</taxon>
        <taxon>Rhodobacterales</taxon>
        <taxon>Roseobacteraceae</taxon>
        <taxon>Roseovarius</taxon>
    </lineage>
</organism>